<dbReference type="EMBL" id="VTPC01090616">
    <property type="protein sequence ID" value="KAF2882447.1"/>
    <property type="molecule type" value="Genomic_DNA"/>
</dbReference>
<comment type="caution">
    <text evidence="1">The sequence shown here is derived from an EMBL/GenBank/DDBJ whole genome shotgun (WGS) entry which is preliminary data.</text>
</comment>
<dbReference type="OrthoDB" id="6748100at2759"/>
<protein>
    <submittedName>
        <fullName evidence="1">Uncharacterized protein</fullName>
    </submittedName>
</protein>
<evidence type="ECO:0000313" key="2">
    <source>
        <dbReference type="Proteomes" id="UP000801492"/>
    </source>
</evidence>
<dbReference type="AlphaFoldDB" id="A0A8K0FZE3"/>
<gene>
    <name evidence="1" type="ORF">ILUMI_23729</name>
</gene>
<reference evidence="1" key="1">
    <citation type="submission" date="2019-08" db="EMBL/GenBank/DDBJ databases">
        <title>The genome of the North American firefly Photinus pyralis.</title>
        <authorList>
            <consortium name="Photinus pyralis genome working group"/>
            <person name="Fallon T.R."/>
            <person name="Sander Lower S.E."/>
            <person name="Weng J.-K."/>
        </authorList>
    </citation>
    <scope>NUCLEOTIDE SEQUENCE</scope>
    <source>
        <strain evidence="1">TRF0915ILg1</strain>
        <tissue evidence="1">Whole body</tissue>
    </source>
</reference>
<keyword evidence="2" id="KW-1185">Reference proteome</keyword>
<organism evidence="1 2">
    <name type="scientific">Ignelater luminosus</name>
    <name type="common">Cucubano</name>
    <name type="synonym">Pyrophorus luminosus</name>
    <dbReference type="NCBI Taxonomy" id="2038154"/>
    <lineage>
        <taxon>Eukaryota</taxon>
        <taxon>Metazoa</taxon>
        <taxon>Ecdysozoa</taxon>
        <taxon>Arthropoda</taxon>
        <taxon>Hexapoda</taxon>
        <taxon>Insecta</taxon>
        <taxon>Pterygota</taxon>
        <taxon>Neoptera</taxon>
        <taxon>Endopterygota</taxon>
        <taxon>Coleoptera</taxon>
        <taxon>Polyphaga</taxon>
        <taxon>Elateriformia</taxon>
        <taxon>Elateroidea</taxon>
        <taxon>Elateridae</taxon>
        <taxon>Agrypninae</taxon>
        <taxon>Pyrophorini</taxon>
        <taxon>Ignelater</taxon>
    </lineage>
</organism>
<proteinExistence type="predicted"/>
<dbReference type="PANTHER" id="PTHR10773:SF19">
    <property type="match status" value="1"/>
</dbReference>
<sequence length="121" mass="14057">MYVYNNRDVHLYVWHEGDRSATANEFTSCILHFVKSNIKFKKIVLISDGCEYQNKNKVLSSALADLTKVTDIKIEQIILEKGHTMMEVDSVHSTLEQLFTPPIYTPSNYISRMYQARKKQP</sequence>
<dbReference type="Proteomes" id="UP000801492">
    <property type="component" value="Unassembled WGS sequence"/>
</dbReference>
<evidence type="ECO:0000313" key="1">
    <source>
        <dbReference type="EMBL" id="KAF2882447.1"/>
    </source>
</evidence>
<accession>A0A8K0FZE3</accession>
<dbReference type="PANTHER" id="PTHR10773">
    <property type="entry name" value="DNA-DIRECTED RNA POLYMERASES I, II, AND III SUBUNIT RPABC2"/>
    <property type="match status" value="1"/>
</dbReference>
<name>A0A8K0FZE3_IGNLU</name>